<dbReference type="GO" id="GO:0005634">
    <property type="term" value="C:nucleus"/>
    <property type="evidence" value="ECO:0007669"/>
    <property type="project" value="UniProtKB-SubCell"/>
</dbReference>
<dbReference type="FunFam" id="3.30.160.60:FF:000145">
    <property type="entry name" value="Zinc finger protein 574"/>
    <property type="match status" value="1"/>
</dbReference>
<dbReference type="SMART" id="SM00355">
    <property type="entry name" value="ZnF_C2H2"/>
    <property type="match status" value="4"/>
</dbReference>
<evidence type="ECO:0000256" key="8">
    <source>
        <dbReference type="ARBA" id="ARBA00023125"/>
    </source>
</evidence>
<keyword evidence="3" id="KW-0479">Metal-binding</keyword>
<sequence length="228" mass="26175">MTLLNPCFQSFSGLCQSPHREETQGEESSESEGHTERSSNTDNDDEWEPISCPAAQDFALSAKSKSAPETSASVNNEVMSDKKKEECPFCKKRFMNKGNLEIHTRVHTGERPYNKPFSCSLCNSTFAQKSNLKTHMRKKHSAETPFSCSLCAETFMLQRHIRVHTGEKPYSCAVCEKTFTQKSTLQTHMKSHTCKRKNRNIYIHNKRKRKRKIIYITARKGVGRRQAY</sequence>
<feature type="domain" description="C2H2-type" evidence="13">
    <location>
        <begin position="117"/>
        <end position="145"/>
    </location>
</feature>
<evidence type="ECO:0000259" key="13">
    <source>
        <dbReference type="PROSITE" id="PS50157"/>
    </source>
</evidence>
<keyword evidence="10" id="KW-0539">Nucleus</keyword>
<comment type="subcellular location">
    <subcellularLocation>
        <location evidence="1">Nucleus</location>
    </subcellularLocation>
</comment>
<dbReference type="PANTHER" id="PTHR24394:SF44">
    <property type="entry name" value="ZINC FINGER PROTEIN 271-LIKE"/>
    <property type="match status" value="1"/>
</dbReference>
<evidence type="ECO:0000256" key="6">
    <source>
        <dbReference type="ARBA" id="ARBA00022833"/>
    </source>
</evidence>
<evidence type="ECO:0000256" key="2">
    <source>
        <dbReference type="ARBA" id="ARBA00006991"/>
    </source>
</evidence>
<evidence type="ECO:0000313" key="14">
    <source>
        <dbReference type="Ensembl" id="ENSNMLP00000007097.1"/>
    </source>
</evidence>
<evidence type="ECO:0000256" key="5">
    <source>
        <dbReference type="ARBA" id="ARBA00022771"/>
    </source>
</evidence>
<feature type="domain" description="C2H2-type" evidence="13">
    <location>
        <begin position="170"/>
        <end position="197"/>
    </location>
</feature>
<dbReference type="AlphaFoldDB" id="A0A8C6SJA7"/>
<keyword evidence="15" id="KW-1185">Reference proteome</keyword>
<comment type="similarity">
    <text evidence="2">Belongs to the krueppel C2H2-type zinc-finger protein family.</text>
</comment>
<evidence type="ECO:0000256" key="9">
    <source>
        <dbReference type="ARBA" id="ARBA00023163"/>
    </source>
</evidence>
<feature type="domain" description="C2H2-type" evidence="13">
    <location>
        <begin position="146"/>
        <end position="169"/>
    </location>
</feature>
<dbReference type="Pfam" id="PF00096">
    <property type="entry name" value="zf-C2H2"/>
    <property type="match status" value="3"/>
</dbReference>
<dbReference type="GO" id="GO:0000981">
    <property type="term" value="F:DNA-binding transcription factor activity, RNA polymerase II-specific"/>
    <property type="evidence" value="ECO:0007669"/>
    <property type="project" value="TreeGrafter"/>
</dbReference>
<dbReference type="FunFam" id="3.30.160.60:FF:000630">
    <property type="entry name" value="Zinc finger protein 180"/>
    <property type="match status" value="1"/>
</dbReference>
<dbReference type="PANTHER" id="PTHR24394">
    <property type="entry name" value="ZINC FINGER PROTEIN"/>
    <property type="match status" value="1"/>
</dbReference>
<evidence type="ECO:0000256" key="11">
    <source>
        <dbReference type="PROSITE-ProRule" id="PRU00042"/>
    </source>
</evidence>
<name>A0A8C6SJA7_9GOBI</name>
<organism evidence="14 15">
    <name type="scientific">Neogobius melanostomus</name>
    <name type="common">round goby</name>
    <dbReference type="NCBI Taxonomy" id="47308"/>
    <lineage>
        <taxon>Eukaryota</taxon>
        <taxon>Metazoa</taxon>
        <taxon>Chordata</taxon>
        <taxon>Craniata</taxon>
        <taxon>Vertebrata</taxon>
        <taxon>Euteleostomi</taxon>
        <taxon>Actinopterygii</taxon>
        <taxon>Neopterygii</taxon>
        <taxon>Teleostei</taxon>
        <taxon>Neoteleostei</taxon>
        <taxon>Acanthomorphata</taxon>
        <taxon>Gobiaria</taxon>
        <taxon>Gobiiformes</taxon>
        <taxon>Gobioidei</taxon>
        <taxon>Gobiidae</taxon>
        <taxon>Benthophilinae</taxon>
        <taxon>Neogobiini</taxon>
        <taxon>Neogobius</taxon>
    </lineage>
</organism>
<keyword evidence="5 11" id="KW-0863">Zinc-finger</keyword>
<evidence type="ECO:0000256" key="12">
    <source>
        <dbReference type="SAM" id="MobiDB-lite"/>
    </source>
</evidence>
<dbReference type="GO" id="GO:0003677">
    <property type="term" value="F:DNA binding"/>
    <property type="evidence" value="ECO:0007669"/>
    <property type="project" value="UniProtKB-KW"/>
</dbReference>
<keyword evidence="8" id="KW-0238">DNA-binding</keyword>
<dbReference type="PROSITE" id="PS00028">
    <property type="entry name" value="ZINC_FINGER_C2H2_1"/>
    <property type="match status" value="3"/>
</dbReference>
<dbReference type="Proteomes" id="UP000694523">
    <property type="component" value="Unplaced"/>
</dbReference>
<evidence type="ECO:0000313" key="15">
    <source>
        <dbReference type="Proteomes" id="UP000694523"/>
    </source>
</evidence>
<evidence type="ECO:0000256" key="10">
    <source>
        <dbReference type="ARBA" id="ARBA00023242"/>
    </source>
</evidence>
<dbReference type="GO" id="GO:0008270">
    <property type="term" value="F:zinc ion binding"/>
    <property type="evidence" value="ECO:0007669"/>
    <property type="project" value="UniProtKB-KW"/>
</dbReference>
<keyword evidence="7" id="KW-0805">Transcription regulation</keyword>
<dbReference type="PROSITE" id="PS50157">
    <property type="entry name" value="ZINC_FINGER_C2H2_2"/>
    <property type="match status" value="4"/>
</dbReference>
<accession>A0A8C6SJA7</accession>
<keyword evidence="4" id="KW-0677">Repeat</keyword>
<dbReference type="SUPFAM" id="SSF57667">
    <property type="entry name" value="beta-beta-alpha zinc fingers"/>
    <property type="match status" value="3"/>
</dbReference>
<reference evidence="14" key="2">
    <citation type="submission" date="2025-09" db="UniProtKB">
        <authorList>
            <consortium name="Ensembl"/>
        </authorList>
    </citation>
    <scope>IDENTIFICATION</scope>
</reference>
<dbReference type="Ensembl" id="ENSNMLT00000008088.1">
    <property type="protein sequence ID" value="ENSNMLP00000007097.1"/>
    <property type="gene ID" value="ENSNMLG00000005118.1"/>
</dbReference>
<evidence type="ECO:0000256" key="4">
    <source>
        <dbReference type="ARBA" id="ARBA00022737"/>
    </source>
</evidence>
<proteinExistence type="inferred from homology"/>
<dbReference type="InterPro" id="IPR013087">
    <property type="entry name" value="Znf_C2H2_type"/>
</dbReference>
<keyword evidence="6" id="KW-0862">Zinc</keyword>
<evidence type="ECO:0000256" key="3">
    <source>
        <dbReference type="ARBA" id="ARBA00022723"/>
    </source>
</evidence>
<protein>
    <recommendedName>
        <fullName evidence="13">C2H2-type domain-containing protein</fullName>
    </recommendedName>
</protein>
<feature type="region of interest" description="Disordered" evidence="12">
    <location>
        <begin position="1"/>
        <end position="49"/>
    </location>
</feature>
<evidence type="ECO:0000256" key="7">
    <source>
        <dbReference type="ARBA" id="ARBA00023015"/>
    </source>
</evidence>
<reference evidence="14" key="1">
    <citation type="submission" date="2025-08" db="UniProtKB">
        <authorList>
            <consortium name="Ensembl"/>
        </authorList>
    </citation>
    <scope>IDENTIFICATION</scope>
</reference>
<keyword evidence="9" id="KW-0804">Transcription</keyword>
<feature type="domain" description="C2H2-type" evidence="13">
    <location>
        <begin position="85"/>
        <end position="112"/>
    </location>
</feature>
<dbReference type="Gene3D" id="3.30.160.60">
    <property type="entry name" value="Classic Zinc Finger"/>
    <property type="match status" value="4"/>
</dbReference>
<dbReference type="FunFam" id="3.30.160.60:FF:001506">
    <property type="entry name" value="Zinc finger protein"/>
    <property type="match status" value="1"/>
</dbReference>
<evidence type="ECO:0000256" key="1">
    <source>
        <dbReference type="ARBA" id="ARBA00004123"/>
    </source>
</evidence>
<dbReference type="InterPro" id="IPR036236">
    <property type="entry name" value="Znf_C2H2_sf"/>
</dbReference>